<reference evidence="2 3" key="1">
    <citation type="journal article" date="2011" name="Front. Microbiol.">
        <title>Genomic signatures of strain selection and enhancement in Bacillus atrophaeus var. globigii, a historical biowarfare simulant.</title>
        <authorList>
            <person name="Gibbons H.S."/>
            <person name="Broomall S.M."/>
            <person name="McNew L.A."/>
            <person name="Daligault H."/>
            <person name="Chapman C."/>
            <person name="Bruce D."/>
            <person name="Karavis M."/>
            <person name="Krepps M."/>
            <person name="McGregor P.A."/>
            <person name="Hong C."/>
            <person name="Park K.H."/>
            <person name="Akmal A."/>
            <person name="Feldman A."/>
            <person name="Lin J.S."/>
            <person name="Chang W.E."/>
            <person name="Higgs B.W."/>
            <person name="Demirev P."/>
            <person name="Lindquist J."/>
            <person name="Liem A."/>
            <person name="Fochler E."/>
            <person name="Read T.D."/>
            <person name="Tapia R."/>
            <person name="Johnson S."/>
            <person name="Bishop-Lilly K.A."/>
            <person name="Detter C."/>
            <person name="Han C."/>
            <person name="Sozhamannan S."/>
            <person name="Rosenzweig C.N."/>
            <person name="Skowronski E.W."/>
        </authorList>
    </citation>
    <scope>NUCLEOTIDE SEQUENCE [LARGE SCALE GENOMIC DNA]</scope>
    <source>
        <strain evidence="2 3">AK5</strain>
    </source>
</reference>
<gene>
    <name evidence="2" type="ORF">CWE06_07790</name>
</gene>
<feature type="transmembrane region" description="Helical" evidence="1">
    <location>
        <begin position="20"/>
        <end position="40"/>
    </location>
</feature>
<dbReference type="OrthoDB" id="6238374at2"/>
<organism evidence="2 3">
    <name type="scientific">Aliidiomarina haloalkalitolerans</name>
    <dbReference type="NCBI Taxonomy" id="859059"/>
    <lineage>
        <taxon>Bacteria</taxon>
        <taxon>Pseudomonadati</taxon>
        <taxon>Pseudomonadota</taxon>
        <taxon>Gammaproteobacteria</taxon>
        <taxon>Alteromonadales</taxon>
        <taxon>Idiomarinaceae</taxon>
        <taxon>Aliidiomarina</taxon>
    </lineage>
</organism>
<keyword evidence="1" id="KW-0472">Membrane</keyword>
<evidence type="ECO:0000313" key="3">
    <source>
        <dbReference type="Proteomes" id="UP000288212"/>
    </source>
</evidence>
<dbReference type="AlphaFoldDB" id="A0A432VSQ6"/>
<comment type="caution">
    <text evidence="2">The sequence shown here is derived from an EMBL/GenBank/DDBJ whole genome shotgun (WGS) entry which is preliminary data.</text>
</comment>
<evidence type="ECO:0000256" key="1">
    <source>
        <dbReference type="SAM" id="Phobius"/>
    </source>
</evidence>
<keyword evidence="3" id="KW-1185">Reference proteome</keyword>
<keyword evidence="1" id="KW-1133">Transmembrane helix</keyword>
<dbReference type="EMBL" id="PIPI01000005">
    <property type="protein sequence ID" value="RUO19427.1"/>
    <property type="molecule type" value="Genomic_DNA"/>
</dbReference>
<evidence type="ECO:0000313" key="2">
    <source>
        <dbReference type="EMBL" id="RUO19427.1"/>
    </source>
</evidence>
<accession>A0A432VSQ6</accession>
<dbReference type="Proteomes" id="UP000288212">
    <property type="component" value="Unassembled WGS sequence"/>
</dbReference>
<proteinExistence type="predicted"/>
<keyword evidence="1" id="KW-0812">Transmembrane</keyword>
<dbReference type="RefSeq" id="WP_126792854.1">
    <property type="nucleotide sequence ID" value="NZ_PIPI01000005.1"/>
</dbReference>
<evidence type="ECO:0008006" key="4">
    <source>
        <dbReference type="Google" id="ProtNLM"/>
    </source>
</evidence>
<protein>
    <recommendedName>
        <fullName evidence="4">Type II secretory pathway component</fullName>
    </recommendedName>
</protein>
<name>A0A432VSQ6_9GAMM</name>
<sequence length="153" mass="16822">MRLTNKAFMHRSQHGGALPIAIFIIVVMSLLGLTMMRILADVSSATVAEVFGTRAEAAASSGLEIALTNIFPLNDDVNLTYCTVRGTSPAITHQYDFNVTGLLNCSAIIECNYFDIPDPYRGYNFRIESIGSCEAGNQTYSRRILLEATDEIY</sequence>